<protein>
    <submittedName>
        <fullName evidence="9">ABC transporter permease</fullName>
    </submittedName>
</protein>
<dbReference type="EMBL" id="JAYKLX010000008">
    <property type="protein sequence ID" value="MEB3347217.1"/>
    <property type="molecule type" value="Genomic_DNA"/>
</dbReference>
<keyword evidence="2" id="KW-1003">Cell membrane</keyword>
<comment type="subcellular location">
    <subcellularLocation>
        <location evidence="1">Cell membrane</location>
        <topology evidence="1">Multi-pass membrane protein</topology>
    </subcellularLocation>
</comment>
<evidence type="ECO:0000256" key="3">
    <source>
        <dbReference type="ARBA" id="ARBA00022692"/>
    </source>
</evidence>
<keyword evidence="3 6" id="KW-0812">Transmembrane</keyword>
<feature type="transmembrane region" description="Helical" evidence="6">
    <location>
        <begin position="678"/>
        <end position="702"/>
    </location>
</feature>
<dbReference type="Pfam" id="PF02687">
    <property type="entry name" value="FtsX"/>
    <property type="match status" value="2"/>
</dbReference>
<dbReference type="InterPro" id="IPR025857">
    <property type="entry name" value="MacB_PCD"/>
</dbReference>
<feature type="transmembrane region" description="Helical" evidence="6">
    <location>
        <begin position="765"/>
        <end position="787"/>
    </location>
</feature>
<dbReference type="PANTHER" id="PTHR30572:SF18">
    <property type="entry name" value="ABC-TYPE MACROLIDE FAMILY EXPORT SYSTEM PERMEASE COMPONENT 2"/>
    <property type="match status" value="1"/>
</dbReference>
<organism evidence="9 10">
    <name type="scientific">Aquimarina gracilis</name>
    <dbReference type="NCBI Taxonomy" id="874422"/>
    <lineage>
        <taxon>Bacteria</taxon>
        <taxon>Pseudomonadati</taxon>
        <taxon>Bacteroidota</taxon>
        <taxon>Flavobacteriia</taxon>
        <taxon>Flavobacteriales</taxon>
        <taxon>Flavobacteriaceae</taxon>
        <taxon>Aquimarina</taxon>
    </lineage>
</organism>
<feature type="domain" description="MacB-like periplasmic core" evidence="8">
    <location>
        <begin position="20"/>
        <end position="244"/>
    </location>
</feature>
<evidence type="ECO:0000259" key="8">
    <source>
        <dbReference type="Pfam" id="PF12704"/>
    </source>
</evidence>
<proteinExistence type="predicted"/>
<feature type="transmembrane region" description="Helical" evidence="6">
    <location>
        <begin position="21"/>
        <end position="42"/>
    </location>
</feature>
<evidence type="ECO:0000256" key="6">
    <source>
        <dbReference type="SAM" id="Phobius"/>
    </source>
</evidence>
<evidence type="ECO:0000259" key="7">
    <source>
        <dbReference type="Pfam" id="PF02687"/>
    </source>
</evidence>
<comment type="caution">
    <text evidence="9">The sequence shown here is derived from an EMBL/GenBank/DDBJ whole genome shotgun (WGS) entry which is preliminary data.</text>
</comment>
<keyword evidence="10" id="KW-1185">Reference proteome</keyword>
<feature type="transmembrane region" description="Helical" evidence="6">
    <location>
        <begin position="433"/>
        <end position="453"/>
    </location>
</feature>
<evidence type="ECO:0000313" key="9">
    <source>
        <dbReference type="EMBL" id="MEB3347217.1"/>
    </source>
</evidence>
<accession>A0ABU5ZZ92</accession>
<dbReference type="PANTHER" id="PTHR30572">
    <property type="entry name" value="MEMBRANE COMPONENT OF TRANSPORTER-RELATED"/>
    <property type="match status" value="1"/>
</dbReference>
<evidence type="ECO:0000256" key="2">
    <source>
        <dbReference type="ARBA" id="ARBA00022475"/>
    </source>
</evidence>
<evidence type="ECO:0000256" key="1">
    <source>
        <dbReference type="ARBA" id="ARBA00004651"/>
    </source>
</evidence>
<keyword evidence="5 6" id="KW-0472">Membrane</keyword>
<feature type="transmembrane region" description="Helical" evidence="6">
    <location>
        <begin position="722"/>
        <end position="745"/>
    </location>
</feature>
<feature type="domain" description="ABC3 transporter permease C-terminal" evidence="7">
    <location>
        <begin position="296"/>
        <end position="412"/>
    </location>
</feature>
<evidence type="ECO:0000256" key="5">
    <source>
        <dbReference type="ARBA" id="ARBA00023136"/>
    </source>
</evidence>
<feature type="transmembrane region" description="Helical" evidence="6">
    <location>
        <begin position="294"/>
        <end position="313"/>
    </location>
</feature>
<dbReference type="Pfam" id="PF12704">
    <property type="entry name" value="MacB_PCD"/>
    <property type="match status" value="2"/>
</dbReference>
<gene>
    <name evidence="9" type="ORF">U6A24_17210</name>
</gene>
<keyword evidence="4 6" id="KW-1133">Transmembrane helix</keyword>
<dbReference type="InterPro" id="IPR003838">
    <property type="entry name" value="ABC3_permease_C"/>
</dbReference>
<reference evidence="9 10" key="1">
    <citation type="journal article" date="2013" name="Int. J. Syst. Evol. Microbiol.">
        <title>Aquimarina gracilis sp. nov., isolated from the gut microflora of a mussel, Mytilus coruscus, and emended description of Aquimarina spongiae.</title>
        <authorList>
            <person name="Park S.C."/>
            <person name="Choe H.N."/>
            <person name="Baik K.S."/>
            <person name="Seong C.N."/>
        </authorList>
    </citation>
    <scope>NUCLEOTIDE SEQUENCE [LARGE SCALE GENOMIC DNA]</scope>
    <source>
        <strain evidence="9 10">PSC32</strain>
    </source>
</reference>
<dbReference type="RefSeq" id="WP_324181242.1">
    <property type="nucleotide sequence ID" value="NZ_BAABAW010000025.1"/>
</dbReference>
<name>A0ABU5ZZ92_9FLAO</name>
<feature type="domain" description="ABC3 transporter permease C-terminal" evidence="7">
    <location>
        <begin position="681"/>
        <end position="794"/>
    </location>
</feature>
<sequence>MNTLYLKIALRNLKKTKWYSIINIGGLALGMAVVIIIALWILDDVTFNKYHKNYDRIGQIYHNSTNPETNEIDTDPSVLYTFGNVLKEKYPDYFKHALRADWIKDHTISNGETISTKAGTFIESGAIEMFSLDMIKGTDASLDQLNAVILSESTALAIFNEENPIGKSIKINNKMDAVVQGVFKDLPRNTRFRNVQFFANWNLFETNDDLFKWVKDVWDGWYFNMYVELKPGIDIDLVNQDLQKFYVQYGPKDQVVGYRERSLYPFVYPMNKWHLYSEFEQGIPTKGRITFVKLFILIAIFVLLLACINFMNLSTARSDKRAKEVGVRKTMGSRKSQLINLFLIDSLVVSFIALLLSLLLVLISLPWFNELANKEMNIPWDNIFFWGALFVFTIITGLLAGSYPAFYLSSFSPVKVMKGTFKVGKSAETPRKALVIFQFSISIILAIGTFIVFQQIQYTKDRSTGYNKDNLIYLSMNNPDYSGKYDILREKLKSTGVVEEMAQSFSPQVAIYNRGGGFDWPGKDPEMEDEFGLMAITHDYGRTVGWELIKGRDFSREMVTDSSALIVNEAAVKYMNLQEPVGTYITYGKSEPLKIIAVAKNMVMESPYKPVSPAIYYISYSNVNFMHIKLKANVEVNEAIEQIKSVFTHVVPSANFDYRFVDQDYEFKFRSEQYLGNLAGVFTLLAILISCLGLFGLASFVVERRTKEIGVRRVLGASIYNLWKMLSSSFMGLALLSCLIAIPIIHYFMEQWLQNYNYRMQISWWIYGIAIFGALVLTLLTVSFQVIKATLINPVNSLRTE</sequence>
<feature type="transmembrane region" description="Helical" evidence="6">
    <location>
        <begin position="338"/>
        <end position="363"/>
    </location>
</feature>
<evidence type="ECO:0000313" key="10">
    <source>
        <dbReference type="Proteomes" id="UP001327027"/>
    </source>
</evidence>
<feature type="domain" description="MacB-like periplasmic core" evidence="8">
    <location>
        <begin position="440"/>
        <end position="645"/>
    </location>
</feature>
<dbReference type="InterPro" id="IPR050250">
    <property type="entry name" value="Macrolide_Exporter_MacB"/>
</dbReference>
<feature type="transmembrane region" description="Helical" evidence="6">
    <location>
        <begin position="383"/>
        <end position="408"/>
    </location>
</feature>
<dbReference type="Proteomes" id="UP001327027">
    <property type="component" value="Unassembled WGS sequence"/>
</dbReference>
<evidence type="ECO:0000256" key="4">
    <source>
        <dbReference type="ARBA" id="ARBA00022989"/>
    </source>
</evidence>